<reference evidence="6" key="2">
    <citation type="submission" date="2021-09" db="EMBL/GenBank/DDBJ databases">
        <authorList>
            <person name="Gilroy R."/>
        </authorList>
    </citation>
    <scope>NUCLEOTIDE SEQUENCE</scope>
    <source>
        <strain evidence="6">CHK160-4876</strain>
    </source>
</reference>
<name>A0A921T4F3_9BACL</name>
<feature type="transmembrane region" description="Helical" evidence="5">
    <location>
        <begin position="37"/>
        <end position="56"/>
    </location>
</feature>
<dbReference type="PANTHER" id="PTHR10361">
    <property type="entry name" value="SODIUM-BILE ACID COTRANSPORTER"/>
    <property type="match status" value="1"/>
</dbReference>
<dbReference type="GO" id="GO:0016020">
    <property type="term" value="C:membrane"/>
    <property type="evidence" value="ECO:0007669"/>
    <property type="project" value="UniProtKB-SubCell"/>
</dbReference>
<accession>A0A921T4F3</accession>
<gene>
    <name evidence="6" type="ORF">K8V30_02365</name>
</gene>
<sequence length="317" mass="34430">MMTATLNVFLQKYIALLTPLSLLLGVALHTLGENYLFAVPWLFAFMTFVGSLGMRARDVKVFTRYPKTILLSIAFLHILMPLFAYIVAITLFNDAMLTVGFVMAVAVPTGVTSVIWVTVCKGNLPLALAIILIDTLLAPIIMPTLLHIIVGAAIEVNTAGLLIDLLWMIVLPTLLGIVLNEVTKGRIQTQWSPKLAPFSKLALFAVVFINGSAISPYIKEPTWELAGIIATVLLVSVTGYTFAYVAGRLLYKKQPDVATTFMFIGGMRNISVGVVIATSYFPAKVAMPVVFGMLFQQILASTFSKLTKPPLQTTATA</sequence>
<feature type="transmembrane region" description="Helical" evidence="5">
    <location>
        <begin position="201"/>
        <end position="219"/>
    </location>
</feature>
<keyword evidence="3 5" id="KW-1133">Transmembrane helix</keyword>
<feature type="transmembrane region" description="Helical" evidence="5">
    <location>
        <begin position="12"/>
        <end position="31"/>
    </location>
</feature>
<evidence type="ECO:0000256" key="1">
    <source>
        <dbReference type="ARBA" id="ARBA00004141"/>
    </source>
</evidence>
<comment type="caution">
    <text evidence="6">The sequence shown here is derived from an EMBL/GenBank/DDBJ whole genome shotgun (WGS) entry which is preliminary data.</text>
</comment>
<reference evidence="6" key="1">
    <citation type="journal article" date="2021" name="PeerJ">
        <title>Extensive microbial diversity within the chicken gut microbiome revealed by metagenomics and culture.</title>
        <authorList>
            <person name="Gilroy R."/>
            <person name="Ravi A."/>
            <person name="Getino M."/>
            <person name="Pursley I."/>
            <person name="Horton D.L."/>
            <person name="Alikhan N.F."/>
            <person name="Baker D."/>
            <person name="Gharbi K."/>
            <person name="Hall N."/>
            <person name="Watson M."/>
            <person name="Adriaenssens E.M."/>
            <person name="Foster-Nyarko E."/>
            <person name="Jarju S."/>
            <person name="Secka A."/>
            <person name="Antonio M."/>
            <person name="Oren A."/>
            <person name="Chaudhuri R.R."/>
            <person name="La Ragione R."/>
            <person name="Hildebrand F."/>
            <person name="Pallen M.J."/>
        </authorList>
    </citation>
    <scope>NUCLEOTIDE SEQUENCE</scope>
    <source>
        <strain evidence="6">CHK160-4876</strain>
    </source>
</reference>
<feature type="transmembrane region" description="Helical" evidence="5">
    <location>
        <begin position="126"/>
        <end position="154"/>
    </location>
</feature>
<evidence type="ECO:0000313" key="6">
    <source>
        <dbReference type="EMBL" id="HJH10533.1"/>
    </source>
</evidence>
<protein>
    <submittedName>
        <fullName evidence="6">Bile acid:sodium symporter family protein</fullName>
    </submittedName>
</protein>
<evidence type="ECO:0000313" key="7">
    <source>
        <dbReference type="Proteomes" id="UP000700212"/>
    </source>
</evidence>
<evidence type="ECO:0000256" key="2">
    <source>
        <dbReference type="ARBA" id="ARBA00022692"/>
    </source>
</evidence>
<keyword evidence="4 5" id="KW-0472">Membrane</keyword>
<evidence type="ECO:0000256" key="3">
    <source>
        <dbReference type="ARBA" id="ARBA00022989"/>
    </source>
</evidence>
<feature type="transmembrane region" description="Helical" evidence="5">
    <location>
        <begin position="98"/>
        <end position="119"/>
    </location>
</feature>
<dbReference type="Proteomes" id="UP000700212">
    <property type="component" value="Unassembled WGS sequence"/>
</dbReference>
<feature type="transmembrane region" description="Helical" evidence="5">
    <location>
        <begin position="225"/>
        <end position="245"/>
    </location>
</feature>
<proteinExistence type="predicted"/>
<dbReference type="EMBL" id="DYTV01000028">
    <property type="protein sequence ID" value="HJH10533.1"/>
    <property type="molecule type" value="Genomic_DNA"/>
</dbReference>
<feature type="transmembrane region" description="Helical" evidence="5">
    <location>
        <begin position="160"/>
        <end position="180"/>
    </location>
</feature>
<feature type="transmembrane region" description="Helical" evidence="5">
    <location>
        <begin position="68"/>
        <end position="92"/>
    </location>
</feature>
<evidence type="ECO:0000256" key="5">
    <source>
        <dbReference type="SAM" id="Phobius"/>
    </source>
</evidence>
<dbReference type="PANTHER" id="PTHR10361:SF28">
    <property type="entry name" value="P3 PROTEIN-RELATED"/>
    <property type="match status" value="1"/>
</dbReference>
<dbReference type="AlphaFoldDB" id="A0A921T4F3"/>
<dbReference type="Pfam" id="PF01758">
    <property type="entry name" value="SBF"/>
    <property type="match status" value="1"/>
</dbReference>
<keyword evidence="2 5" id="KW-0812">Transmembrane</keyword>
<dbReference type="InterPro" id="IPR038770">
    <property type="entry name" value="Na+/solute_symporter_sf"/>
</dbReference>
<organism evidence="6 7">
    <name type="scientific">Metalysinibacillus jejuensis</name>
    <dbReference type="NCBI Taxonomy" id="914327"/>
    <lineage>
        <taxon>Bacteria</taxon>
        <taxon>Bacillati</taxon>
        <taxon>Bacillota</taxon>
        <taxon>Bacilli</taxon>
        <taxon>Bacillales</taxon>
        <taxon>Caryophanaceae</taxon>
        <taxon>Metalysinibacillus</taxon>
    </lineage>
</organism>
<comment type="subcellular location">
    <subcellularLocation>
        <location evidence="1">Membrane</location>
        <topology evidence="1">Multi-pass membrane protein</topology>
    </subcellularLocation>
</comment>
<evidence type="ECO:0000256" key="4">
    <source>
        <dbReference type="ARBA" id="ARBA00023136"/>
    </source>
</evidence>
<dbReference type="Gene3D" id="1.20.1530.20">
    <property type="match status" value="1"/>
</dbReference>
<dbReference type="InterPro" id="IPR002657">
    <property type="entry name" value="BilAc:Na_symport/Acr3"/>
</dbReference>
<dbReference type="InterPro" id="IPR004710">
    <property type="entry name" value="Bilac:Na_transpt"/>
</dbReference>